<keyword evidence="5 6" id="KW-0472">Membrane</keyword>
<dbReference type="InterPro" id="IPR036259">
    <property type="entry name" value="MFS_trans_sf"/>
</dbReference>
<name>A0ABX1YXD0_9BACL</name>
<keyword evidence="3 6" id="KW-0812">Transmembrane</keyword>
<comment type="subcellular location">
    <subcellularLocation>
        <location evidence="1">Cell membrane</location>
        <topology evidence="1">Multi-pass membrane protein</topology>
    </subcellularLocation>
</comment>
<protein>
    <submittedName>
        <fullName evidence="8">MFS transporter</fullName>
    </submittedName>
</protein>
<feature type="transmembrane region" description="Helical" evidence="6">
    <location>
        <begin position="134"/>
        <end position="164"/>
    </location>
</feature>
<evidence type="ECO:0000313" key="8">
    <source>
        <dbReference type="EMBL" id="NOU85627.1"/>
    </source>
</evidence>
<comment type="caution">
    <text evidence="8">The sequence shown here is derived from an EMBL/GenBank/DDBJ whole genome shotgun (WGS) entry which is preliminary data.</text>
</comment>
<evidence type="ECO:0000259" key="7">
    <source>
        <dbReference type="PROSITE" id="PS50850"/>
    </source>
</evidence>
<dbReference type="Proteomes" id="UP000658690">
    <property type="component" value="Unassembled WGS sequence"/>
</dbReference>
<evidence type="ECO:0000256" key="2">
    <source>
        <dbReference type="ARBA" id="ARBA00022448"/>
    </source>
</evidence>
<dbReference type="Gene3D" id="1.20.1720.10">
    <property type="entry name" value="Multidrug resistance protein D"/>
    <property type="match status" value="1"/>
</dbReference>
<feature type="transmembrane region" description="Helical" evidence="6">
    <location>
        <begin position="204"/>
        <end position="223"/>
    </location>
</feature>
<gene>
    <name evidence="8" type="ORF">GC102_07520</name>
</gene>
<evidence type="ECO:0000256" key="3">
    <source>
        <dbReference type="ARBA" id="ARBA00022692"/>
    </source>
</evidence>
<accession>A0ABX1YXD0</accession>
<proteinExistence type="predicted"/>
<evidence type="ECO:0000313" key="9">
    <source>
        <dbReference type="Proteomes" id="UP000658690"/>
    </source>
</evidence>
<dbReference type="PROSITE" id="PS50850">
    <property type="entry name" value="MFS"/>
    <property type="match status" value="1"/>
</dbReference>
<dbReference type="EMBL" id="WHOC01000039">
    <property type="protein sequence ID" value="NOU85627.1"/>
    <property type="molecule type" value="Genomic_DNA"/>
</dbReference>
<keyword evidence="9" id="KW-1185">Reference proteome</keyword>
<evidence type="ECO:0000256" key="4">
    <source>
        <dbReference type="ARBA" id="ARBA00022989"/>
    </source>
</evidence>
<dbReference type="SUPFAM" id="SSF103473">
    <property type="entry name" value="MFS general substrate transporter"/>
    <property type="match status" value="2"/>
</dbReference>
<feature type="transmembrane region" description="Helical" evidence="6">
    <location>
        <begin position="170"/>
        <end position="192"/>
    </location>
</feature>
<dbReference type="PANTHER" id="PTHR42718:SF9">
    <property type="entry name" value="MAJOR FACILITATOR SUPERFAMILY MULTIDRUG TRANSPORTER MFSC"/>
    <property type="match status" value="1"/>
</dbReference>
<keyword evidence="2" id="KW-0813">Transport</keyword>
<sequence length="292" mass="31107">MPKEKRGRALGIVSTAVALGGMTGPFAGGLIAEWFSWQWLFLVHVPVAVVATWMALRYIPAREQEYRSEPLDSVGAFLFIIVIGSVILGLTDGNTWGWRSTEIISIFSVALVALLGLLLWELHQKTPFLPIKALAIPAVSGGLIISCTSFVLANTVLVVMPFYLSGLSGISPLSVGFIMTAYPLLLAFAGPVAGHMSDRFSSRVFMFLGLCGMGVGLMVFSIGFGQLPLVWIILVMALMGMGMGFVASPNNSFIMQHAPKEHVGSIGGMIALTRNLGMVLGAALGLASKQFS</sequence>
<evidence type="ECO:0000256" key="5">
    <source>
        <dbReference type="ARBA" id="ARBA00023136"/>
    </source>
</evidence>
<feature type="domain" description="Major facilitator superfamily (MFS) profile" evidence="7">
    <location>
        <begin position="1"/>
        <end position="292"/>
    </location>
</feature>
<dbReference type="InterPro" id="IPR020846">
    <property type="entry name" value="MFS_dom"/>
</dbReference>
<feature type="transmembrane region" description="Helical" evidence="6">
    <location>
        <begin position="229"/>
        <end position="247"/>
    </location>
</feature>
<dbReference type="InterPro" id="IPR011701">
    <property type="entry name" value="MFS"/>
</dbReference>
<dbReference type="PRINTS" id="PR01036">
    <property type="entry name" value="TCRTETB"/>
</dbReference>
<feature type="transmembrane region" description="Helical" evidence="6">
    <location>
        <begin position="37"/>
        <end position="59"/>
    </location>
</feature>
<evidence type="ECO:0000256" key="6">
    <source>
        <dbReference type="SAM" id="Phobius"/>
    </source>
</evidence>
<feature type="transmembrane region" description="Helical" evidence="6">
    <location>
        <begin position="71"/>
        <end position="91"/>
    </location>
</feature>
<organism evidence="8 9">
    <name type="scientific">Paenibacillus germinis</name>
    <dbReference type="NCBI Taxonomy" id="2654979"/>
    <lineage>
        <taxon>Bacteria</taxon>
        <taxon>Bacillati</taxon>
        <taxon>Bacillota</taxon>
        <taxon>Bacilli</taxon>
        <taxon>Bacillales</taxon>
        <taxon>Paenibacillaceae</taxon>
        <taxon>Paenibacillus</taxon>
    </lineage>
</organism>
<dbReference type="PANTHER" id="PTHR42718">
    <property type="entry name" value="MAJOR FACILITATOR SUPERFAMILY MULTIDRUG TRANSPORTER MFSC"/>
    <property type="match status" value="1"/>
</dbReference>
<reference evidence="8 9" key="1">
    <citation type="submission" date="2019-10" db="EMBL/GenBank/DDBJ databases">
        <title>Description of Paenibacillus choica sp. nov.</title>
        <authorList>
            <person name="Carlier A."/>
            <person name="Qi S."/>
        </authorList>
    </citation>
    <scope>NUCLEOTIDE SEQUENCE [LARGE SCALE GENOMIC DNA]</scope>
    <source>
        <strain evidence="8 9">LMG 31460</strain>
    </source>
</reference>
<feature type="transmembrane region" description="Helical" evidence="6">
    <location>
        <begin position="103"/>
        <end position="122"/>
    </location>
</feature>
<evidence type="ECO:0000256" key="1">
    <source>
        <dbReference type="ARBA" id="ARBA00004651"/>
    </source>
</evidence>
<dbReference type="Pfam" id="PF07690">
    <property type="entry name" value="MFS_1"/>
    <property type="match status" value="2"/>
</dbReference>
<dbReference type="Gene3D" id="1.20.1250.20">
    <property type="entry name" value="MFS general substrate transporter like domains"/>
    <property type="match status" value="1"/>
</dbReference>
<keyword evidence="4 6" id="KW-1133">Transmembrane helix</keyword>